<sequence length="409" mass="45010">MTSPLPPPYTALQRHAVMPQASHDEAARFNFVTHFNRYLAADLGAGNRLAYETRVKPAFRAVHGRDPVSREEIRVAMNEDPWHRTWSALKRNTMEMRQQNGRQLVLRQIDETDAKVAACNAQAGLLELDPAISQPEYVTCVDIHCQPGSYHGEERPGDVSVAANYDVGLFATTGGALGSLNNGGGRALVEWARANRPDWRPERILDVGCTVGHNAVPLAQGFPEAEVTAIDTAAPVLRYGAARAAALGVGNIRFVQANAEDLSRFPDDHFDWVQTTMFLHETSAAAMPRIIAECCRVLKPGGLMLHVEQPQYGPEMPLFEQFMRDWDAYNNNEPFWSAMHGIDMAKVMAEAGFPETEQFVTGVRSVPDKALFGASPDGEQEDYGRAAIWNAYGAWKPPVSVNAGQEIPA</sequence>
<dbReference type="Pfam" id="PF13649">
    <property type="entry name" value="Methyltransf_25"/>
    <property type="match status" value="1"/>
</dbReference>
<dbReference type="CDD" id="cd02440">
    <property type="entry name" value="AdoMet_MTases"/>
    <property type="match status" value="1"/>
</dbReference>
<evidence type="ECO:0000313" key="3">
    <source>
        <dbReference type="Proteomes" id="UP000617634"/>
    </source>
</evidence>
<gene>
    <name evidence="2" type="ORF">I5E68_10200</name>
</gene>
<dbReference type="Proteomes" id="UP000617634">
    <property type="component" value="Unassembled WGS sequence"/>
</dbReference>
<accession>A0A931MKV2</accession>
<proteinExistence type="predicted"/>
<keyword evidence="2" id="KW-0489">Methyltransferase</keyword>
<dbReference type="PANTHER" id="PTHR43591:SF24">
    <property type="entry name" value="2-METHOXY-6-POLYPRENYL-1,4-BENZOQUINOL METHYLASE, MITOCHONDRIAL"/>
    <property type="match status" value="1"/>
</dbReference>
<dbReference type="GO" id="GO:0008168">
    <property type="term" value="F:methyltransferase activity"/>
    <property type="evidence" value="ECO:0007669"/>
    <property type="project" value="UniProtKB-KW"/>
</dbReference>
<dbReference type="Gene3D" id="3.40.50.150">
    <property type="entry name" value="Vaccinia Virus protein VP39"/>
    <property type="match status" value="1"/>
</dbReference>
<dbReference type="AlphaFoldDB" id="A0A931MKV2"/>
<dbReference type="GO" id="GO:0032259">
    <property type="term" value="P:methylation"/>
    <property type="evidence" value="ECO:0007669"/>
    <property type="project" value="UniProtKB-KW"/>
</dbReference>
<dbReference type="SUPFAM" id="SSF53335">
    <property type="entry name" value="S-adenosyl-L-methionine-dependent methyltransferases"/>
    <property type="match status" value="1"/>
</dbReference>
<evidence type="ECO:0000259" key="1">
    <source>
        <dbReference type="Pfam" id="PF13649"/>
    </source>
</evidence>
<dbReference type="InterPro" id="IPR041698">
    <property type="entry name" value="Methyltransf_25"/>
</dbReference>
<reference evidence="2" key="1">
    <citation type="submission" date="2020-11" db="EMBL/GenBank/DDBJ databases">
        <title>Novosphingobium aureum sp. nov., a marine bacterium isolated from sediment of a salt flat.</title>
        <authorList>
            <person name="Yoo Y."/>
            <person name="Kim J.-J."/>
        </authorList>
    </citation>
    <scope>NUCLEOTIDE SEQUENCE</scope>
    <source>
        <strain evidence="2">YJ-S2-02</strain>
    </source>
</reference>
<protein>
    <submittedName>
        <fullName evidence="2">Class I SAM-dependent methyltransferase</fullName>
    </submittedName>
</protein>
<dbReference type="PANTHER" id="PTHR43591">
    <property type="entry name" value="METHYLTRANSFERASE"/>
    <property type="match status" value="1"/>
</dbReference>
<feature type="domain" description="Methyltransferase" evidence="1">
    <location>
        <begin position="204"/>
        <end position="302"/>
    </location>
</feature>
<comment type="caution">
    <text evidence="2">The sequence shown here is derived from an EMBL/GenBank/DDBJ whole genome shotgun (WGS) entry which is preliminary data.</text>
</comment>
<keyword evidence="2" id="KW-0808">Transferase</keyword>
<name>A0A931MKV2_9SPHN</name>
<evidence type="ECO:0000313" key="2">
    <source>
        <dbReference type="EMBL" id="MBH0113317.1"/>
    </source>
</evidence>
<dbReference type="RefSeq" id="WP_197163463.1">
    <property type="nucleotide sequence ID" value="NZ_JADZGI010000001.1"/>
</dbReference>
<dbReference type="InterPro" id="IPR029063">
    <property type="entry name" value="SAM-dependent_MTases_sf"/>
</dbReference>
<organism evidence="2 3">
    <name type="scientific">Novosphingobium aureum</name>
    <dbReference type="NCBI Taxonomy" id="2792964"/>
    <lineage>
        <taxon>Bacteria</taxon>
        <taxon>Pseudomonadati</taxon>
        <taxon>Pseudomonadota</taxon>
        <taxon>Alphaproteobacteria</taxon>
        <taxon>Sphingomonadales</taxon>
        <taxon>Sphingomonadaceae</taxon>
        <taxon>Novosphingobium</taxon>
    </lineage>
</organism>
<dbReference type="EMBL" id="JADZGI010000001">
    <property type="protein sequence ID" value="MBH0113317.1"/>
    <property type="molecule type" value="Genomic_DNA"/>
</dbReference>
<keyword evidence="3" id="KW-1185">Reference proteome</keyword>